<dbReference type="InterPro" id="IPR007156">
    <property type="entry name" value="MamQ_LemA"/>
</dbReference>
<comment type="similarity">
    <text evidence="2">Belongs to the LemA family.</text>
</comment>
<evidence type="ECO:0000256" key="2">
    <source>
        <dbReference type="ARBA" id="ARBA00008854"/>
    </source>
</evidence>
<organism evidence="7 8">
    <name type="scientific">Trichococcus palustris</name>
    <dbReference type="NCBI Taxonomy" id="140314"/>
    <lineage>
        <taxon>Bacteria</taxon>
        <taxon>Bacillati</taxon>
        <taxon>Bacillota</taxon>
        <taxon>Bacilli</taxon>
        <taxon>Lactobacillales</taxon>
        <taxon>Carnobacteriaceae</taxon>
        <taxon>Trichococcus</taxon>
    </lineage>
</organism>
<dbReference type="Pfam" id="PF04011">
    <property type="entry name" value="LemA"/>
    <property type="match status" value="1"/>
</dbReference>
<dbReference type="RefSeq" id="WP_087032253.1">
    <property type="nucleotide sequence ID" value="NZ_FJNE01000003.1"/>
</dbReference>
<evidence type="ECO:0000313" key="7">
    <source>
        <dbReference type="EMBL" id="CZQ88731.1"/>
    </source>
</evidence>
<evidence type="ECO:0000256" key="3">
    <source>
        <dbReference type="ARBA" id="ARBA00022692"/>
    </source>
</evidence>
<dbReference type="EMBL" id="FJNE01000003">
    <property type="protein sequence ID" value="CZQ88731.1"/>
    <property type="molecule type" value="Genomic_DNA"/>
</dbReference>
<reference evidence="7 8" key="1">
    <citation type="submission" date="2016-02" db="EMBL/GenBank/DDBJ databases">
        <authorList>
            <person name="Wen L."/>
            <person name="He K."/>
            <person name="Yang H."/>
        </authorList>
    </citation>
    <scope>NUCLEOTIDE SEQUENCE [LARGE SCALE GENOMIC DNA]</scope>
    <source>
        <strain evidence="7">Trichococcus palustris</strain>
    </source>
</reference>
<name>A0A143YED6_9LACT</name>
<dbReference type="AlphaFoldDB" id="A0A143YED6"/>
<proteinExistence type="inferred from homology"/>
<keyword evidence="8" id="KW-1185">Reference proteome</keyword>
<comment type="subcellular location">
    <subcellularLocation>
        <location evidence="1">Membrane</location>
        <topology evidence="1">Single-pass membrane protein</topology>
    </subcellularLocation>
</comment>
<evidence type="ECO:0000256" key="5">
    <source>
        <dbReference type="ARBA" id="ARBA00023136"/>
    </source>
</evidence>
<evidence type="ECO:0000256" key="4">
    <source>
        <dbReference type="ARBA" id="ARBA00022989"/>
    </source>
</evidence>
<keyword evidence="3 6" id="KW-0812">Transmembrane</keyword>
<dbReference type="Gene3D" id="1.20.1440.20">
    <property type="entry name" value="LemA-like domain"/>
    <property type="match status" value="1"/>
</dbReference>
<keyword evidence="5 6" id="KW-0472">Membrane</keyword>
<dbReference type="GO" id="GO:0016020">
    <property type="term" value="C:membrane"/>
    <property type="evidence" value="ECO:0007669"/>
    <property type="project" value="UniProtKB-SubCell"/>
</dbReference>
<dbReference type="InterPro" id="IPR023353">
    <property type="entry name" value="LemA-like_dom_sf"/>
</dbReference>
<keyword evidence="4 6" id="KW-1133">Transmembrane helix</keyword>
<evidence type="ECO:0000256" key="6">
    <source>
        <dbReference type="SAM" id="Phobius"/>
    </source>
</evidence>
<dbReference type="OrthoDB" id="9804152at2"/>
<evidence type="ECO:0000313" key="8">
    <source>
        <dbReference type="Proteomes" id="UP000242754"/>
    </source>
</evidence>
<dbReference type="STRING" id="140314.SAMN04488076_11358"/>
<accession>A0A143YED6</accession>
<dbReference type="PANTHER" id="PTHR34478:SF2">
    <property type="entry name" value="MEMBRANE PROTEIN"/>
    <property type="match status" value="1"/>
</dbReference>
<dbReference type="SUPFAM" id="SSF140478">
    <property type="entry name" value="LemA-like"/>
    <property type="match status" value="1"/>
</dbReference>
<sequence>MGWISGIIVVAAIIGVMWVSLYNALVKNKLWVTEAWSQIDVQLKRRNDLIPNMIETVKGYAKYEQETLTKVISLRNMIADMGSEDPAKKMELSNQLSSQLKTVFALAEAYPDLKANQNFLALQEELSATENKIAYARQLYNSSVTQYNIKLGTFPSNIVANIHNFRPEVVLATPEGEKSVPKVTF</sequence>
<dbReference type="Proteomes" id="UP000242754">
    <property type="component" value="Unassembled WGS sequence"/>
</dbReference>
<dbReference type="PANTHER" id="PTHR34478">
    <property type="entry name" value="PROTEIN LEMA"/>
    <property type="match status" value="1"/>
</dbReference>
<protein>
    <submittedName>
        <fullName evidence="7">Lema</fullName>
    </submittedName>
</protein>
<feature type="transmembrane region" description="Helical" evidence="6">
    <location>
        <begin position="6"/>
        <end position="25"/>
    </location>
</feature>
<evidence type="ECO:0000256" key="1">
    <source>
        <dbReference type="ARBA" id="ARBA00004167"/>
    </source>
</evidence>
<gene>
    <name evidence="7" type="ORF">Tpal_1040</name>
</gene>